<dbReference type="GO" id="GO:0005576">
    <property type="term" value="C:extracellular region"/>
    <property type="evidence" value="ECO:0007669"/>
    <property type="project" value="InterPro"/>
</dbReference>
<dbReference type="PROSITE" id="PS51390">
    <property type="entry name" value="WAP"/>
    <property type="match status" value="2"/>
</dbReference>
<name>A0A8S3YL48_9EUPU</name>
<dbReference type="Proteomes" id="UP000678393">
    <property type="component" value="Unassembled WGS sequence"/>
</dbReference>
<proteinExistence type="predicted"/>
<dbReference type="OrthoDB" id="152433at2759"/>
<dbReference type="GO" id="GO:0030414">
    <property type="term" value="F:peptidase inhibitor activity"/>
    <property type="evidence" value="ECO:0007669"/>
    <property type="project" value="InterPro"/>
</dbReference>
<feature type="non-terminal residue" evidence="2">
    <location>
        <position position="1"/>
    </location>
</feature>
<evidence type="ECO:0000259" key="1">
    <source>
        <dbReference type="PROSITE" id="PS51390"/>
    </source>
</evidence>
<dbReference type="Pfam" id="PF00095">
    <property type="entry name" value="WAP"/>
    <property type="match status" value="2"/>
</dbReference>
<dbReference type="InterPro" id="IPR008197">
    <property type="entry name" value="WAP_dom"/>
</dbReference>
<dbReference type="AlphaFoldDB" id="A0A8S3YL48"/>
<evidence type="ECO:0000313" key="3">
    <source>
        <dbReference type="Proteomes" id="UP000678393"/>
    </source>
</evidence>
<accession>A0A8S3YL48</accession>
<evidence type="ECO:0000313" key="2">
    <source>
        <dbReference type="EMBL" id="CAG5116072.1"/>
    </source>
</evidence>
<sequence length="301" mass="32484">GDVSVCGGVMCEHDSGCPGAQKCCSGCGNMCTSPLCGNSVCSVGETCVNKHRPCPPRFMCLQVLMPSCVPDGCVKCAYNEDCNKTDSGYECMPYQQLDQCGGCTDGKVCINTGIVCVKAPCPTYQCVTPNECGGCPNGQVCKSTATKCDQEPCAQSYQCVQADECGGCPDGQVCKDTGITCNTTECQRFKCLPDNEICPLRCPDNYVCEIQQNTCTLVGRIMCIPIEVPTCVPIKPQFGSCPRVTWRLPPQSLYCKIEQLFFSCQDDSDCHGTRTRCCSSVCGSKKCTYANRRAINKYTTD</sequence>
<gene>
    <name evidence="2" type="ORF">CUNI_LOCUS1630</name>
</gene>
<dbReference type="InterPro" id="IPR036645">
    <property type="entry name" value="Elafin-like_sf"/>
</dbReference>
<organism evidence="2 3">
    <name type="scientific">Candidula unifasciata</name>
    <dbReference type="NCBI Taxonomy" id="100452"/>
    <lineage>
        <taxon>Eukaryota</taxon>
        <taxon>Metazoa</taxon>
        <taxon>Spiralia</taxon>
        <taxon>Lophotrochozoa</taxon>
        <taxon>Mollusca</taxon>
        <taxon>Gastropoda</taxon>
        <taxon>Heterobranchia</taxon>
        <taxon>Euthyneura</taxon>
        <taxon>Panpulmonata</taxon>
        <taxon>Eupulmonata</taxon>
        <taxon>Stylommatophora</taxon>
        <taxon>Helicina</taxon>
        <taxon>Helicoidea</taxon>
        <taxon>Geomitridae</taxon>
        <taxon>Candidula</taxon>
    </lineage>
</organism>
<protein>
    <recommendedName>
        <fullName evidence="1">WAP domain-containing protein</fullName>
    </recommendedName>
</protein>
<comment type="caution">
    <text evidence="2">The sequence shown here is derived from an EMBL/GenBank/DDBJ whole genome shotgun (WGS) entry which is preliminary data.</text>
</comment>
<dbReference type="EMBL" id="CAJHNH020000206">
    <property type="protein sequence ID" value="CAG5116072.1"/>
    <property type="molecule type" value="Genomic_DNA"/>
</dbReference>
<keyword evidence="3" id="KW-1185">Reference proteome</keyword>
<feature type="domain" description="WAP" evidence="1">
    <location>
        <begin position="1"/>
        <end position="35"/>
    </location>
</feature>
<feature type="domain" description="WAP" evidence="1">
    <location>
        <begin position="234"/>
        <end position="291"/>
    </location>
</feature>
<reference evidence="2" key="1">
    <citation type="submission" date="2021-04" db="EMBL/GenBank/DDBJ databases">
        <authorList>
            <consortium name="Molecular Ecology Group"/>
        </authorList>
    </citation>
    <scope>NUCLEOTIDE SEQUENCE</scope>
</reference>
<dbReference type="Gene3D" id="4.10.75.10">
    <property type="entry name" value="Elafin-like"/>
    <property type="match status" value="1"/>
</dbReference>